<gene>
    <name evidence="4" type="ORF">AAL_06217</name>
</gene>
<dbReference type="GO" id="GO:0016702">
    <property type="term" value="F:oxidoreductase activity, acting on single donors with incorporation of molecular oxygen, incorporation of two atoms of oxygen"/>
    <property type="evidence" value="ECO:0007669"/>
    <property type="project" value="InterPro"/>
</dbReference>
<dbReference type="CDD" id="cd03457">
    <property type="entry name" value="intradiol_dioxygenase_like"/>
    <property type="match status" value="1"/>
</dbReference>
<comment type="caution">
    <text evidence="4">The sequence shown here is derived from an EMBL/GenBank/DDBJ whole genome shotgun (WGS) entry which is preliminary data.</text>
</comment>
<dbReference type="EMBL" id="AZGY01000015">
    <property type="protein sequence ID" value="KZZ92591.1"/>
    <property type="molecule type" value="Genomic_DNA"/>
</dbReference>
<keyword evidence="5" id="KW-1185">Reference proteome</keyword>
<dbReference type="OrthoDB" id="121380at2759"/>
<dbReference type="Pfam" id="PF00775">
    <property type="entry name" value="Dioxygenase_C"/>
    <property type="match status" value="1"/>
</dbReference>
<feature type="chain" id="PRO_5007895053" evidence="2">
    <location>
        <begin position="20"/>
        <end position="408"/>
    </location>
</feature>
<dbReference type="STRING" id="1081109.A0A167ZFF2"/>
<dbReference type="InterPro" id="IPR015889">
    <property type="entry name" value="Intradiol_dOase_core"/>
</dbReference>
<feature type="domain" description="Intradiol ring-cleavage dioxygenases" evidence="3">
    <location>
        <begin position="130"/>
        <end position="225"/>
    </location>
</feature>
<evidence type="ECO:0000256" key="2">
    <source>
        <dbReference type="SAM" id="SignalP"/>
    </source>
</evidence>
<dbReference type="SUPFAM" id="SSF49482">
    <property type="entry name" value="Aromatic compound dioxygenase"/>
    <property type="match status" value="1"/>
</dbReference>
<keyword evidence="4" id="KW-0560">Oxidoreductase</keyword>
<feature type="region of interest" description="Disordered" evidence="1">
    <location>
        <begin position="343"/>
        <end position="375"/>
    </location>
</feature>
<dbReference type="GO" id="GO:0008199">
    <property type="term" value="F:ferric iron binding"/>
    <property type="evidence" value="ECO:0007669"/>
    <property type="project" value="InterPro"/>
</dbReference>
<dbReference type="AlphaFoldDB" id="A0A167ZFF2"/>
<dbReference type="Proteomes" id="UP000078544">
    <property type="component" value="Unassembled WGS sequence"/>
</dbReference>
<feature type="signal peptide" evidence="2">
    <location>
        <begin position="1"/>
        <end position="19"/>
    </location>
</feature>
<protein>
    <submittedName>
        <fullName evidence="4">Intradiol ring-cleavage dioxygenase, core</fullName>
    </submittedName>
</protein>
<sequence length="408" mass="43474">MLFKTIFVAILCLPGLMMGHPGHDLTEELTRRQAFLGSARQTSLSHCAEKLNDRGVQAQNRRRRSETLEKTRLLTRASKKNSTSSLIQSHNKTSLGYDQETSATALFSDNSSCVLTPEVTEGPYYVGGELVRHDISETQPGVKLLIDYQIIDVDTCDPVPNVFVEIWHCNATGVYSGVVANGNGDSSDRANVDSTFLRGIQKTDSVGVVQFTTIFPGHYSGRTTHAHVIVHTNVSENANGTLGQDTYASHVGQSFFDQDLLAAINQAAPYSYNVQKQTLNSEDSILAEEADGTDPLLSYVMLGDTIEDGLLAWSAVGINTSYSNLLRAASSYYASGGVSKNNSGIRGGPDGSGPPGGNGGNATDGRPQGTGTFGATVSPTSVTSVADKFTLTAVAISFVGLLLPVLWL</sequence>
<dbReference type="PANTHER" id="PTHR34315">
    <property type="match status" value="1"/>
</dbReference>
<organism evidence="4 5">
    <name type="scientific">Moelleriella libera RCEF 2490</name>
    <dbReference type="NCBI Taxonomy" id="1081109"/>
    <lineage>
        <taxon>Eukaryota</taxon>
        <taxon>Fungi</taxon>
        <taxon>Dikarya</taxon>
        <taxon>Ascomycota</taxon>
        <taxon>Pezizomycotina</taxon>
        <taxon>Sordariomycetes</taxon>
        <taxon>Hypocreomycetidae</taxon>
        <taxon>Hypocreales</taxon>
        <taxon>Clavicipitaceae</taxon>
        <taxon>Moelleriella</taxon>
    </lineage>
</organism>
<evidence type="ECO:0000259" key="3">
    <source>
        <dbReference type="Pfam" id="PF00775"/>
    </source>
</evidence>
<evidence type="ECO:0000313" key="4">
    <source>
        <dbReference type="EMBL" id="KZZ92591.1"/>
    </source>
</evidence>
<keyword evidence="2" id="KW-0732">Signal</keyword>
<dbReference type="Gene3D" id="2.60.130.10">
    <property type="entry name" value="Aromatic compound dioxygenase"/>
    <property type="match status" value="1"/>
</dbReference>
<evidence type="ECO:0000256" key="1">
    <source>
        <dbReference type="SAM" id="MobiDB-lite"/>
    </source>
</evidence>
<feature type="compositionally biased region" description="Gly residues" evidence="1">
    <location>
        <begin position="345"/>
        <end position="362"/>
    </location>
</feature>
<dbReference type="InterPro" id="IPR000627">
    <property type="entry name" value="Intradiol_dOase_C"/>
</dbReference>
<reference evidence="4 5" key="1">
    <citation type="journal article" date="2016" name="Genome Biol. Evol.">
        <title>Divergent and convergent evolution of fungal pathogenicity.</title>
        <authorList>
            <person name="Shang Y."/>
            <person name="Xiao G."/>
            <person name="Zheng P."/>
            <person name="Cen K."/>
            <person name="Zhan S."/>
            <person name="Wang C."/>
        </authorList>
    </citation>
    <scope>NUCLEOTIDE SEQUENCE [LARGE SCALE GENOMIC DNA]</scope>
    <source>
        <strain evidence="4 5">RCEF 2490</strain>
    </source>
</reference>
<keyword evidence="4" id="KW-0223">Dioxygenase</keyword>
<accession>A0A167ZFF2</accession>
<proteinExistence type="predicted"/>
<evidence type="ECO:0000313" key="5">
    <source>
        <dbReference type="Proteomes" id="UP000078544"/>
    </source>
</evidence>
<name>A0A167ZFF2_9HYPO</name>
<dbReference type="PANTHER" id="PTHR34315:SF1">
    <property type="entry name" value="INTRADIOL RING-CLEAVAGE DIOXYGENASES DOMAIN-CONTAINING PROTEIN-RELATED"/>
    <property type="match status" value="1"/>
</dbReference>